<dbReference type="STRING" id="324925.Ppha_0582"/>
<sequence length="309" mass="34448">MLVYEEVIIQGVNVPFLQSLNASVGKGASLTALLDNVKNKSIPFRRTTRTLASDQIEPAILKILSTARANVPVVMRVEDKFSMMLMLHTIVPIPLEGQAAEQAAANLINAQQRNIVFTQKMTEVVDASKISYFGEFKPDAPGTKGKQQAITLPTPDPARATSKMYRQIRFAALLSFSFTVAMLLLTASMCIQRGTLWLPRLWPARKKETPMPYDYDVYMTSHIVELTLIAIAVSVLSALGYHLYLLWSIIPFWMMAVAIITGILVGTGSSRIFALQFVQRTMERFHWIPVVVFSLLIAATVFGTMRIVH</sequence>
<keyword evidence="1" id="KW-0472">Membrane</keyword>
<evidence type="ECO:0000313" key="3">
    <source>
        <dbReference type="Proteomes" id="UP000002724"/>
    </source>
</evidence>
<accession>B4SDF5</accession>
<dbReference type="AlphaFoldDB" id="B4SDF5"/>
<proteinExistence type="predicted"/>
<feature type="transmembrane region" description="Helical" evidence="1">
    <location>
        <begin position="217"/>
        <end position="236"/>
    </location>
</feature>
<reference evidence="2 3" key="1">
    <citation type="submission" date="2008-06" db="EMBL/GenBank/DDBJ databases">
        <title>Complete sequence of Pelodictyon phaeoclathratiforme BU-1.</title>
        <authorList>
            <consortium name="US DOE Joint Genome Institute"/>
            <person name="Lucas S."/>
            <person name="Copeland A."/>
            <person name="Lapidus A."/>
            <person name="Glavina del Rio T."/>
            <person name="Dalin E."/>
            <person name="Tice H."/>
            <person name="Bruce D."/>
            <person name="Goodwin L."/>
            <person name="Pitluck S."/>
            <person name="Schmutz J."/>
            <person name="Larimer F."/>
            <person name="Land M."/>
            <person name="Hauser L."/>
            <person name="Kyrpides N."/>
            <person name="Mikhailova N."/>
            <person name="Liu Z."/>
            <person name="Li T."/>
            <person name="Zhao F."/>
            <person name="Overmann J."/>
            <person name="Bryant D.A."/>
            <person name="Richardson P."/>
        </authorList>
    </citation>
    <scope>NUCLEOTIDE SEQUENCE [LARGE SCALE GENOMIC DNA]</scope>
    <source>
        <strain evidence="3">DSM 5477 / BU-1</strain>
    </source>
</reference>
<feature type="transmembrane region" description="Helical" evidence="1">
    <location>
        <begin position="243"/>
        <end position="265"/>
    </location>
</feature>
<feature type="transmembrane region" description="Helical" evidence="1">
    <location>
        <begin position="170"/>
        <end position="197"/>
    </location>
</feature>
<name>B4SDF5_PELPB</name>
<dbReference type="KEGG" id="pph:Ppha_0582"/>
<keyword evidence="1" id="KW-0812">Transmembrane</keyword>
<evidence type="ECO:0000313" key="2">
    <source>
        <dbReference type="EMBL" id="ACF42894.1"/>
    </source>
</evidence>
<keyword evidence="3" id="KW-1185">Reference proteome</keyword>
<organism evidence="2 3">
    <name type="scientific">Pelodictyon phaeoclathratiforme (strain DSM 5477 / BU-1)</name>
    <dbReference type="NCBI Taxonomy" id="324925"/>
    <lineage>
        <taxon>Bacteria</taxon>
        <taxon>Pseudomonadati</taxon>
        <taxon>Chlorobiota</taxon>
        <taxon>Chlorobiia</taxon>
        <taxon>Chlorobiales</taxon>
        <taxon>Chlorobiaceae</taxon>
        <taxon>Chlorobium/Pelodictyon group</taxon>
        <taxon>Pelodictyon</taxon>
    </lineage>
</organism>
<evidence type="ECO:0000256" key="1">
    <source>
        <dbReference type="SAM" id="Phobius"/>
    </source>
</evidence>
<feature type="transmembrane region" description="Helical" evidence="1">
    <location>
        <begin position="285"/>
        <end position="308"/>
    </location>
</feature>
<dbReference type="EMBL" id="CP001110">
    <property type="protein sequence ID" value="ACF42894.1"/>
    <property type="molecule type" value="Genomic_DNA"/>
</dbReference>
<dbReference type="OrthoDB" id="596883at2"/>
<dbReference type="RefSeq" id="WP_012507389.1">
    <property type="nucleotide sequence ID" value="NC_011060.1"/>
</dbReference>
<dbReference type="HOGENOM" id="CLU_899701_0_0_10"/>
<protein>
    <submittedName>
        <fullName evidence="2">Uncharacterized protein</fullName>
    </submittedName>
</protein>
<gene>
    <name evidence="2" type="ordered locus">Ppha_0582</name>
</gene>
<dbReference type="eggNOG" id="COG0760">
    <property type="taxonomic scope" value="Bacteria"/>
</dbReference>
<keyword evidence="1" id="KW-1133">Transmembrane helix</keyword>
<dbReference type="Proteomes" id="UP000002724">
    <property type="component" value="Chromosome"/>
</dbReference>